<dbReference type="InterPro" id="IPR016181">
    <property type="entry name" value="Acyl_CoA_acyltransferase"/>
</dbReference>
<dbReference type="PANTHER" id="PTHR43792">
    <property type="entry name" value="GNAT FAMILY, PUTATIVE (AFU_ORTHOLOGUE AFUA_3G00765)-RELATED-RELATED"/>
    <property type="match status" value="1"/>
</dbReference>
<proteinExistence type="predicted"/>
<keyword evidence="2" id="KW-0808">Transferase</keyword>
<dbReference type="SUPFAM" id="SSF55729">
    <property type="entry name" value="Acyl-CoA N-acyltransferases (Nat)"/>
    <property type="match status" value="1"/>
</dbReference>
<dbReference type="RefSeq" id="WP_378053403.1">
    <property type="nucleotide sequence ID" value="NZ_JBHSIS010000002.1"/>
</dbReference>
<evidence type="ECO:0000313" key="2">
    <source>
        <dbReference type="EMBL" id="MFC4852050.1"/>
    </source>
</evidence>
<dbReference type="InterPro" id="IPR051531">
    <property type="entry name" value="N-acetyltransferase"/>
</dbReference>
<protein>
    <submittedName>
        <fullName evidence="2">GNAT family N-acetyltransferase</fullName>
        <ecNumber evidence="2">2.3.-.-</ecNumber>
    </submittedName>
</protein>
<dbReference type="GO" id="GO:0016746">
    <property type="term" value="F:acyltransferase activity"/>
    <property type="evidence" value="ECO:0007669"/>
    <property type="project" value="UniProtKB-KW"/>
</dbReference>
<organism evidence="2 3">
    <name type="scientific">Actinophytocola glycyrrhizae</name>
    <dbReference type="NCBI Taxonomy" id="2044873"/>
    <lineage>
        <taxon>Bacteria</taxon>
        <taxon>Bacillati</taxon>
        <taxon>Actinomycetota</taxon>
        <taxon>Actinomycetes</taxon>
        <taxon>Pseudonocardiales</taxon>
        <taxon>Pseudonocardiaceae</taxon>
    </lineage>
</organism>
<sequence length="171" mass="18580">MKVETAPAIATERLVLSRLARHDVDDLVAMLVKPALYRYIGDAPASAVEAGHRVERWLGGSVDPDLLWINYVARVRDDGRFVGLAQATVRRARASCEVAYLVDPSVQRHGFGAEMMTGFCAELRETLNPVEFIAHIHPGHVASEGVAKAIGLTPTADRVDGELVWRSAVGP</sequence>
<dbReference type="EC" id="2.3.-.-" evidence="2"/>
<feature type="domain" description="N-acetyltransferase" evidence="1">
    <location>
        <begin position="13"/>
        <end position="152"/>
    </location>
</feature>
<keyword evidence="2" id="KW-0012">Acyltransferase</keyword>
<dbReference type="Pfam" id="PF13302">
    <property type="entry name" value="Acetyltransf_3"/>
    <property type="match status" value="1"/>
</dbReference>
<evidence type="ECO:0000259" key="1">
    <source>
        <dbReference type="Pfam" id="PF13302"/>
    </source>
</evidence>
<gene>
    <name evidence="2" type="ORF">ACFPCV_00945</name>
</gene>
<dbReference type="Gene3D" id="3.40.630.30">
    <property type="match status" value="1"/>
</dbReference>
<accession>A0ABV9RRY7</accession>
<dbReference type="PANTHER" id="PTHR43792:SF1">
    <property type="entry name" value="N-ACETYLTRANSFERASE DOMAIN-CONTAINING PROTEIN"/>
    <property type="match status" value="1"/>
</dbReference>
<reference evidence="3" key="1">
    <citation type="journal article" date="2019" name="Int. J. Syst. Evol. Microbiol.">
        <title>The Global Catalogue of Microorganisms (GCM) 10K type strain sequencing project: providing services to taxonomists for standard genome sequencing and annotation.</title>
        <authorList>
            <consortium name="The Broad Institute Genomics Platform"/>
            <consortium name="The Broad Institute Genome Sequencing Center for Infectious Disease"/>
            <person name="Wu L."/>
            <person name="Ma J."/>
        </authorList>
    </citation>
    <scope>NUCLEOTIDE SEQUENCE [LARGE SCALE GENOMIC DNA]</scope>
    <source>
        <strain evidence="3">ZS-22-S1</strain>
    </source>
</reference>
<dbReference type="EMBL" id="JBHSIS010000002">
    <property type="protein sequence ID" value="MFC4852050.1"/>
    <property type="molecule type" value="Genomic_DNA"/>
</dbReference>
<comment type="caution">
    <text evidence="2">The sequence shown here is derived from an EMBL/GenBank/DDBJ whole genome shotgun (WGS) entry which is preliminary data.</text>
</comment>
<evidence type="ECO:0000313" key="3">
    <source>
        <dbReference type="Proteomes" id="UP001595859"/>
    </source>
</evidence>
<name>A0ABV9RRY7_9PSEU</name>
<keyword evidence="3" id="KW-1185">Reference proteome</keyword>
<dbReference type="Proteomes" id="UP001595859">
    <property type="component" value="Unassembled WGS sequence"/>
</dbReference>
<dbReference type="InterPro" id="IPR000182">
    <property type="entry name" value="GNAT_dom"/>
</dbReference>